<name>A0A1G7PU91_9SPHN</name>
<evidence type="ECO:0000313" key="3">
    <source>
        <dbReference type="Proteomes" id="UP000323502"/>
    </source>
</evidence>
<dbReference type="AlphaFoldDB" id="A0A1G7PU91"/>
<evidence type="ECO:0000313" key="1">
    <source>
        <dbReference type="EMBL" id="MWC45596.1"/>
    </source>
</evidence>
<organism evidence="2 3">
    <name type="scientific">Sphingomonas carotinifaciens</name>
    <dbReference type="NCBI Taxonomy" id="1166323"/>
    <lineage>
        <taxon>Bacteria</taxon>
        <taxon>Pseudomonadati</taxon>
        <taxon>Pseudomonadota</taxon>
        <taxon>Alphaproteobacteria</taxon>
        <taxon>Sphingomonadales</taxon>
        <taxon>Sphingomonadaceae</taxon>
        <taxon>Sphingomonas</taxon>
    </lineage>
</organism>
<evidence type="ECO:0000313" key="2">
    <source>
        <dbReference type="EMBL" id="SDF89897.1"/>
    </source>
</evidence>
<reference evidence="1 4" key="2">
    <citation type="submission" date="2019-12" db="EMBL/GenBank/DDBJ databases">
        <authorList>
            <person name="Zheng J."/>
        </authorList>
    </citation>
    <scope>NUCLEOTIDE SEQUENCE [LARGE SCALE GENOMIC DNA]</scope>
    <source>
        <strain evidence="1 4">DSM 27347</strain>
    </source>
</reference>
<sequence>MRDMDKIDQVSAFTFSVRMVSSIQVVSRVIELFALRDDPLHALTLSTDGRGQILTITVPSLTPARADVVAWKMRNIVGVEAVAVAADDTNYTGTVRDQQVLDVP</sequence>
<dbReference type="Proteomes" id="UP000436801">
    <property type="component" value="Unassembled WGS sequence"/>
</dbReference>
<reference evidence="2 3" key="1">
    <citation type="submission" date="2016-10" db="EMBL/GenBank/DDBJ databases">
        <authorList>
            <person name="Varghese N."/>
            <person name="Submissions S."/>
        </authorList>
    </citation>
    <scope>NUCLEOTIDE SEQUENCE [LARGE SCALE GENOMIC DNA]</scope>
    <source>
        <strain evidence="2 3">S7-754</strain>
    </source>
</reference>
<proteinExistence type="predicted"/>
<dbReference type="EMBL" id="FNBI01000007">
    <property type="protein sequence ID" value="SDF89897.1"/>
    <property type="molecule type" value="Genomic_DNA"/>
</dbReference>
<evidence type="ECO:0000313" key="4">
    <source>
        <dbReference type="Proteomes" id="UP000436801"/>
    </source>
</evidence>
<gene>
    <name evidence="1" type="ORF">GQR91_18430</name>
    <name evidence="2" type="ORF">SAMN05216557_10784</name>
</gene>
<keyword evidence="3" id="KW-1185">Reference proteome</keyword>
<dbReference type="Proteomes" id="UP000323502">
    <property type="component" value="Unassembled WGS sequence"/>
</dbReference>
<dbReference type="EMBL" id="WSUT01000007">
    <property type="protein sequence ID" value="MWC45596.1"/>
    <property type="molecule type" value="Genomic_DNA"/>
</dbReference>
<accession>A0A1G7PU91</accession>
<protein>
    <submittedName>
        <fullName evidence="2">Uncharacterized protein</fullName>
    </submittedName>
</protein>